<dbReference type="Pfam" id="PF04267">
    <property type="entry name" value="SoxD"/>
    <property type="match status" value="1"/>
</dbReference>
<feature type="compositionally biased region" description="Basic residues" evidence="1">
    <location>
        <begin position="117"/>
        <end position="134"/>
    </location>
</feature>
<dbReference type="Gene3D" id="3.30.2270.10">
    <property type="entry name" value="Folate-binding superfamily"/>
    <property type="match status" value="1"/>
</dbReference>
<dbReference type="OrthoDB" id="7159274at2"/>
<dbReference type="Proteomes" id="UP000187266">
    <property type="component" value="Chromosome"/>
</dbReference>
<evidence type="ECO:0000256" key="1">
    <source>
        <dbReference type="SAM" id="MobiDB-lite"/>
    </source>
</evidence>
<gene>
    <name evidence="2" type="ORF">BV394_00195</name>
</gene>
<dbReference type="InterPro" id="IPR006279">
    <property type="entry name" value="SoxD"/>
</dbReference>
<name>A0A1U7DEL8_9RHOB</name>
<evidence type="ECO:0000313" key="3">
    <source>
        <dbReference type="Proteomes" id="UP000187266"/>
    </source>
</evidence>
<reference evidence="2 3" key="1">
    <citation type="submission" date="2017-01" db="EMBL/GenBank/DDBJ databases">
        <title>Genomic analysis of Xuhuaishuia manganoxidans DY6-4.</title>
        <authorList>
            <person name="Wang X."/>
        </authorList>
    </citation>
    <scope>NUCLEOTIDE SEQUENCE [LARGE SCALE GENOMIC DNA]</scope>
    <source>
        <strain evidence="2 3">DY6-4</strain>
    </source>
</reference>
<keyword evidence="3" id="KW-1185">Reference proteome</keyword>
<dbReference type="InterPro" id="IPR038561">
    <property type="entry name" value="SoxD_sf"/>
</dbReference>
<feature type="compositionally biased region" description="Low complexity" evidence="1">
    <location>
        <begin position="135"/>
        <end position="144"/>
    </location>
</feature>
<dbReference type="GO" id="GO:0008115">
    <property type="term" value="F:sarcosine oxidase activity"/>
    <property type="evidence" value="ECO:0007669"/>
    <property type="project" value="InterPro"/>
</dbReference>
<evidence type="ECO:0000313" key="2">
    <source>
        <dbReference type="EMBL" id="APX88343.1"/>
    </source>
</evidence>
<dbReference type="EMBL" id="CP019124">
    <property type="protein sequence ID" value="APX88343.1"/>
    <property type="molecule type" value="Genomic_DNA"/>
</dbReference>
<feature type="compositionally biased region" description="Basic and acidic residues" evidence="1">
    <location>
        <begin position="145"/>
        <end position="156"/>
    </location>
</feature>
<accession>A0A2M9DHT6</accession>
<dbReference type="STRING" id="1267768.BV394_00195"/>
<proteinExistence type="predicted"/>
<dbReference type="AlphaFoldDB" id="A0A1U7DEL8"/>
<feature type="region of interest" description="Disordered" evidence="1">
    <location>
        <begin position="100"/>
        <end position="156"/>
    </location>
</feature>
<sequence>MLILTCPYCGVAADETELAPGGEAHLRRAGPAAGEAEFEAYMFHRANPRGVHFERWRHAFGCGKWFHAARCTMTLEVFGTYSAQCTAPPAAIFKAILASRPDWTPTPGQPEPPKPAARARKSAAKPVAKGKAKAKTPTAPAAKPAKADAKGKGDAT</sequence>
<organism evidence="2 3">
    <name type="scientific">Brevirhabdus pacifica</name>
    <dbReference type="NCBI Taxonomy" id="1267768"/>
    <lineage>
        <taxon>Bacteria</taxon>
        <taxon>Pseudomonadati</taxon>
        <taxon>Pseudomonadota</taxon>
        <taxon>Alphaproteobacteria</taxon>
        <taxon>Rhodobacterales</taxon>
        <taxon>Paracoccaceae</taxon>
        <taxon>Brevirhabdus</taxon>
    </lineage>
</organism>
<accession>A0A1U7DEL8</accession>
<dbReference type="GO" id="GO:0046653">
    <property type="term" value="P:tetrahydrofolate metabolic process"/>
    <property type="evidence" value="ECO:0007669"/>
    <property type="project" value="InterPro"/>
</dbReference>
<protein>
    <submittedName>
        <fullName evidence="2">Uncharacterized protein</fullName>
    </submittedName>
</protein>